<dbReference type="Gene3D" id="2.60.40.420">
    <property type="entry name" value="Cupredoxins - blue copper proteins"/>
    <property type="match status" value="3"/>
</dbReference>
<dbReference type="SUPFAM" id="SSF49503">
    <property type="entry name" value="Cupredoxins"/>
    <property type="match status" value="3"/>
</dbReference>
<evidence type="ECO:0000256" key="1">
    <source>
        <dbReference type="ARBA" id="ARBA00010609"/>
    </source>
</evidence>
<feature type="domain" description="Plastocyanin-like" evidence="6">
    <location>
        <begin position="75"/>
        <end position="183"/>
    </location>
</feature>
<gene>
    <name evidence="7" type="ORF">BDY21DRAFT_373506</name>
</gene>
<reference evidence="7" key="1">
    <citation type="journal article" date="2020" name="Stud. Mycol.">
        <title>101 Dothideomycetes genomes: a test case for predicting lifestyles and emergence of pathogens.</title>
        <authorList>
            <person name="Haridas S."/>
            <person name="Albert R."/>
            <person name="Binder M."/>
            <person name="Bloem J."/>
            <person name="Labutti K."/>
            <person name="Salamov A."/>
            <person name="Andreopoulos B."/>
            <person name="Baker S."/>
            <person name="Barry K."/>
            <person name="Bills G."/>
            <person name="Bluhm B."/>
            <person name="Cannon C."/>
            <person name="Castanera R."/>
            <person name="Culley D."/>
            <person name="Daum C."/>
            <person name="Ezra D."/>
            <person name="Gonzalez J."/>
            <person name="Henrissat B."/>
            <person name="Kuo A."/>
            <person name="Liang C."/>
            <person name="Lipzen A."/>
            <person name="Lutzoni F."/>
            <person name="Magnuson J."/>
            <person name="Mondo S."/>
            <person name="Nolan M."/>
            <person name="Ohm R."/>
            <person name="Pangilinan J."/>
            <person name="Park H.-J."/>
            <person name="Ramirez L."/>
            <person name="Alfaro M."/>
            <person name="Sun H."/>
            <person name="Tritt A."/>
            <person name="Yoshinaga Y."/>
            <person name="Zwiers L.-H."/>
            <person name="Turgeon B."/>
            <person name="Goodwin S."/>
            <person name="Spatafora J."/>
            <person name="Crous P."/>
            <person name="Grigoriev I."/>
        </authorList>
    </citation>
    <scope>NUCLEOTIDE SEQUENCE</scope>
    <source>
        <strain evidence="7">ATCC 16933</strain>
    </source>
</reference>
<dbReference type="Pfam" id="PF07732">
    <property type="entry name" value="Cu-oxidase_3"/>
    <property type="match status" value="1"/>
</dbReference>
<evidence type="ECO:0000259" key="5">
    <source>
        <dbReference type="Pfam" id="PF07731"/>
    </source>
</evidence>
<evidence type="ECO:0000256" key="3">
    <source>
        <dbReference type="SAM" id="MobiDB-lite"/>
    </source>
</evidence>
<dbReference type="OrthoDB" id="262547at2759"/>
<dbReference type="EMBL" id="MU001688">
    <property type="protein sequence ID" value="KAF2454984.1"/>
    <property type="molecule type" value="Genomic_DNA"/>
</dbReference>
<dbReference type="Pfam" id="PF07731">
    <property type="entry name" value="Cu-oxidase_2"/>
    <property type="match status" value="1"/>
</dbReference>
<sequence length="569" mass="65048">MFTTLRFLGCTAVLFGQTYGAEWEWLSPVYEKFFEDPMPIPPLKTPKITYTNPNTSIPIDYYEVEISAFDVAVYPDLEKARFVGYDGMFPGPTFRIPRGRQSVVRFTNKDNVLGSSIHVHGSYTLAPFDGWADDMIMPGQYKDYYYPNTQSARPLWYHDHVYSLTADNAFYGQAGYWIIEDENEAAMGFPSGDYDLPLMVASHQFNEDGTVFSPLNVTDELFGDIISVNGVPWPYFKVEPRKYRLRWLNASLSRVFELFFEADGEDGQRIPFQLIASDGGLMNRPVMSPEVVMSMGERWEMIFDFEPFAGRNVTAKNPREVGTVEDYVGTDRVMRFVVGDTVTSDTNNRGAPDQMNQWSFEPPTTSSSDRLFFFARNNDVWQINGRTFGDVENRVLANIPRGSVEIWDLENGSGAHTHPVHLHLVDFIVLSRKGRRGLLPYEQEAAKDVVWLGPNEGVRVAARFAPWDGIFMFHCHDLIHEDHDMMVAFNITQIEGFNYTKSTKYIDPMDPRWLPAPVEDSIYETDNVMAKLEMFASLGVYDDIPGLQDALDQYYENRTESAIALKFRV</sequence>
<dbReference type="InterPro" id="IPR011706">
    <property type="entry name" value="Cu-oxidase_C"/>
</dbReference>
<protein>
    <submittedName>
        <fullName evidence="7">Multicopper oxidase</fullName>
    </submittedName>
</protein>
<feature type="region of interest" description="Disordered" evidence="3">
    <location>
        <begin position="344"/>
        <end position="364"/>
    </location>
</feature>
<comment type="similarity">
    <text evidence="1">Belongs to the multicopper oxidase family.</text>
</comment>
<evidence type="ECO:0000256" key="4">
    <source>
        <dbReference type="SAM" id="SignalP"/>
    </source>
</evidence>
<dbReference type="InterPro" id="IPR008972">
    <property type="entry name" value="Cupredoxin"/>
</dbReference>
<dbReference type="PANTHER" id="PTHR48267">
    <property type="entry name" value="CUPREDOXIN SUPERFAMILY PROTEIN"/>
    <property type="match status" value="1"/>
</dbReference>
<dbReference type="GO" id="GO:0016491">
    <property type="term" value="F:oxidoreductase activity"/>
    <property type="evidence" value="ECO:0007669"/>
    <property type="project" value="InterPro"/>
</dbReference>
<dbReference type="InterPro" id="IPR011707">
    <property type="entry name" value="Cu-oxidase-like_N"/>
</dbReference>
<dbReference type="GO" id="GO:0005507">
    <property type="term" value="F:copper ion binding"/>
    <property type="evidence" value="ECO:0007669"/>
    <property type="project" value="InterPro"/>
</dbReference>
<name>A0A6A6NU63_9PEZI</name>
<dbReference type="CDD" id="cd13889">
    <property type="entry name" value="CuRO_3_BOD"/>
    <property type="match status" value="1"/>
</dbReference>
<organism evidence="7 8">
    <name type="scientific">Lineolata rhizophorae</name>
    <dbReference type="NCBI Taxonomy" id="578093"/>
    <lineage>
        <taxon>Eukaryota</taxon>
        <taxon>Fungi</taxon>
        <taxon>Dikarya</taxon>
        <taxon>Ascomycota</taxon>
        <taxon>Pezizomycotina</taxon>
        <taxon>Dothideomycetes</taxon>
        <taxon>Dothideomycetes incertae sedis</taxon>
        <taxon>Lineolatales</taxon>
        <taxon>Lineolataceae</taxon>
        <taxon>Lineolata</taxon>
    </lineage>
</organism>
<feature type="chain" id="PRO_5025463146" evidence="4">
    <location>
        <begin position="21"/>
        <end position="569"/>
    </location>
</feature>
<evidence type="ECO:0000313" key="7">
    <source>
        <dbReference type="EMBL" id="KAF2454984.1"/>
    </source>
</evidence>
<dbReference type="Proteomes" id="UP000799766">
    <property type="component" value="Unassembled WGS sequence"/>
</dbReference>
<feature type="signal peptide" evidence="4">
    <location>
        <begin position="1"/>
        <end position="20"/>
    </location>
</feature>
<evidence type="ECO:0000256" key="2">
    <source>
        <dbReference type="ARBA" id="ARBA00023008"/>
    </source>
</evidence>
<proteinExistence type="inferred from homology"/>
<evidence type="ECO:0000313" key="8">
    <source>
        <dbReference type="Proteomes" id="UP000799766"/>
    </source>
</evidence>
<keyword evidence="8" id="KW-1185">Reference proteome</keyword>
<dbReference type="InterPro" id="IPR045087">
    <property type="entry name" value="Cu-oxidase_fam"/>
</dbReference>
<feature type="domain" description="Plastocyanin-like" evidence="5">
    <location>
        <begin position="374"/>
        <end position="492"/>
    </location>
</feature>
<evidence type="ECO:0000259" key="6">
    <source>
        <dbReference type="Pfam" id="PF07732"/>
    </source>
</evidence>
<dbReference type="PANTHER" id="PTHR48267:SF1">
    <property type="entry name" value="BILIRUBIN OXIDASE"/>
    <property type="match status" value="1"/>
</dbReference>
<accession>A0A6A6NU63</accession>
<dbReference type="AlphaFoldDB" id="A0A6A6NU63"/>
<keyword evidence="4" id="KW-0732">Signal</keyword>
<keyword evidence="2" id="KW-0186">Copper</keyword>